<dbReference type="OrthoDB" id="9780884at2"/>
<dbReference type="InterPro" id="IPR029052">
    <property type="entry name" value="Metallo-depent_PP-like"/>
</dbReference>
<dbReference type="EMBL" id="FQXV01000024">
    <property type="protein sequence ID" value="SHI24355.1"/>
    <property type="molecule type" value="Genomic_DNA"/>
</dbReference>
<dbReference type="InterPro" id="IPR004843">
    <property type="entry name" value="Calcineurin-like_PHP"/>
</dbReference>
<protein>
    <submittedName>
        <fullName evidence="2">Calcineurin-like phosphoesterase</fullName>
    </submittedName>
</protein>
<dbReference type="Gene3D" id="3.60.21.10">
    <property type="match status" value="1"/>
</dbReference>
<evidence type="ECO:0000259" key="1">
    <source>
        <dbReference type="Pfam" id="PF00149"/>
    </source>
</evidence>
<accession>A0A1M5ZJ49</accession>
<keyword evidence="3" id="KW-1185">Reference proteome</keyword>
<name>A0A1M5ZJ49_9FIRM</name>
<proteinExistence type="predicted"/>
<dbReference type="RefSeq" id="WP_073083241.1">
    <property type="nucleotide sequence ID" value="NZ_FQXV01000024.1"/>
</dbReference>
<dbReference type="Pfam" id="PF00149">
    <property type="entry name" value="Metallophos"/>
    <property type="match status" value="1"/>
</dbReference>
<evidence type="ECO:0000313" key="2">
    <source>
        <dbReference type="EMBL" id="SHI24355.1"/>
    </source>
</evidence>
<dbReference type="AlphaFoldDB" id="A0A1M5ZJ49"/>
<dbReference type="Proteomes" id="UP000183995">
    <property type="component" value="Unassembled WGS sequence"/>
</dbReference>
<organism evidence="2 3">
    <name type="scientific">Sporobacter termitidis DSM 10068</name>
    <dbReference type="NCBI Taxonomy" id="1123282"/>
    <lineage>
        <taxon>Bacteria</taxon>
        <taxon>Bacillati</taxon>
        <taxon>Bacillota</taxon>
        <taxon>Clostridia</taxon>
        <taxon>Eubacteriales</taxon>
        <taxon>Oscillospiraceae</taxon>
        <taxon>Sporobacter</taxon>
    </lineage>
</organism>
<dbReference type="GO" id="GO:0016787">
    <property type="term" value="F:hydrolase activity"/>
    <property type="evidence" value="ECO:0007669"/>
    <property type="project" value="InterPro"/>
</dbReference>
<reference evidence="2 3" key="1">
    <citation type="submission" date="2016-11" db="EMBL/GenBank/DDBJ databases">
        <authorList>
            <person name="Jaros S."/>
            <person name="Januszkiewicz K."/>
            <person name="Wedrychowicz H."/>
        </authorList>
    </citation>
    <scope>NUCLEOTIDE SEQUENCE [LARGE SCALE GENOMIC DNA]</scope>
    <source>
        <strain evidence="2 3">DSM 10068</strain>
    </source>
</reference>
<evidence type="ECO:0000313" key="3">
    <source>
        <dbReference type="Proteomes" id="UP000183995"/>
    </source>
</evidence>
<gene>
    <name evidence="2" type="ORF">SAMN02745823_03825</name>
</gene>
<feature type="domain" description="Calcineurin-like phosphoesterase" evidence="1">
    <location>
        <begin position="20"/>
        <end position="192"/>
    </location>
</feature>
<dbReference type="SUPFAM" id="SSF56300">
    <property type="entry name" value="Metallo-dependent phosphatases"/>
    <property type="match status" value="1"/>
</dbReference>
<sequence>MKVIVREYPRDMDYLTLYPIADVHYGAAECMEKEFTNYLQRIHDDPHAAVVLAGDLINNGIKSSVTNVYDEKYTPHQQKKDMIEMLDSIKFKIVAGCRGNHCYRTVKETSIDMMDDIFDKLGLSDNYVGDAGFIKILLGEKPKNQKQVPYMIYLAHGSGGGSLLGSGLSRQDAYQTAIEGIDISITGHTHKPVKAPAARLIFDPRNNNVIKRNTLIFVCTSWLDYDGYPTRSQMKPTAFYPDTIRLDGTEKMWN</sequence>
<dbReference type="STRING" id="1123282.SAMN02745823_03825"/>